<dbReference type="SUPFAM" id="SSF55785">
    <property type="entry name" value="PYP-like sensor domain (PAS domain)"/>
    <property type="match status" value="3"/>
</dbReference>
<keyword evidence="3" id="KW-0597">Phosphoprotein</keyword>
<dbReference type="SUPFAM" id="SSF47384">
    <property type="entry name" value="Homodimeric domain of signal transducing histidine kinase"/>
    <property type="match status" value="1"/>
</dbReference>
<dbReference type="Pfam" id="PF00072">
    <property type="entry name" value="Response_reg"/>
    <property type="match status" value="1"/>
</dbReference>
<evidence type="ECO:0000256" key="3">
    <source>
        <dbReference type="PROSITE-ProRule" id="PRU00169"/>
    </source>
</evidence>
<dbReference type="InterPro" id="IPR001789">
    <property type="entry name" value="Sig_transdc_resp-reg_receiver"/>
</dbReference>
<dbReference type="InterPro" id="IPR000014">
    <property type="entry name" value="PAS"/>
</dbReference>
<dbReference type="CDD" id="cd00082">
    <property type="entry name" value="HisKA"/>
    <property type="match status" value="1"/>
</dbReference>
<evidence type="ECO:0000259" key="4">
    <source>
        <dbReference type="PROSITE" id="PS50109"/>
    </source>
</evidence>
<keyword evidence="2" id="KW-0418">Kinase</keyword>
<dbReference type="PANTHER" id="PTHR43065">
    <property type="entry name" value="SENSOR HISTIDINE KINASE"/>
    <property type="match status" value="1"/>
</dbReference>
<name>K2H128_9BACT</name>
<dbReference type="SMART" id="SM00387">
    <property type="entry name" value="HATPase_c"/>
    <property type="match status" value="1"/>
</dbReference>
<dbReference type="NCBIfam" id="TIGR00229">
    <property type="entry name" value="sensory_box"/>
    <property type="match status" value="2"/>
</dbReference>
<evidence type="ECO:0000259" key="5">
    <source>
        <dbReference type="PROSITE" id="PS50110"/>
    </source>
</evidence>
<dbReference type="Pfam" id="PF00512">
    <property type="entry name" value="HisKA"/>
    <property type="match status" value="1"/>
</dbReference>
<dbReference type="GO" id="GO:0000155">
    <property type="term" value="F:phosphorelay sensor kinase activity"/>
    <property type="evidence" value="ECO:0007669"/>
    <property type="project" value="InterPro"/>
</dbReference>
<dbReference type="Gene3D" id="3.30.565.10">
    <property type="entry name" value="Histidine kinase-like ATPase, C-terminal domain"/>
    <property type="match status" value="1"/>
</dbReference>
<dbReference type="SMART" id="SM00388">
    <property type="entry name" value="HisKA"/>
    <property type="match status" value="1"/>
</dbReference>
<dbReference type="PANTHER" id="PTHR43065:SF42">
    <property type="entry name" value="TWO-COMPONENT SENSOR PPRA"/>
    <property type="match status" value="1"/>
</dbReference>
<dbReference type="InterPro" id="IPR005467">
    <property type="entry name" value="His_kinase_dom"/>
</dbReference>
<dbReference type="InterPro" id="IPR036097">
    <property type="entry name" value="HisK_dim/P_sf"/>
</dbReference>
<accession>K2H128</accession>
<dbReference type="Pfam" id="PF08448">
    <property type="entry name" value="PAS_4"/>
    <property type="match status" value="1"/>
</dbReference>
<dbReference type="InterPro" id="IPR013656">
    <property type="entry name" value="PAS_4"/>
</dbReference>
<dbReference type="Gene3D" id="1.10.287.130">
    <property type="match status" value="1"/>
</dbReference>
<dbReference type="InterPro" id="IPR003594">
    <property type="entry name" value="HATPase_dom"/>
</dbReference>
<dbReference type="Gene3D" id="3.30.450.20">
    <property type="entry name" value="PAS domain"/>
    <property type="match status" value="3"/>
</dbReference>
<dbReference type="InterPro" id="IPR003661">
    <property type="entry name" value="HisK_dim/P_dom"/>
</dbReference>
<dbReference type="EMBL" id="AMFJ01000152">
    <property type="protein sequence ID" value="EKE29545.1"/>
    <property type="molecule type" value="Genomic_DNA"/>
</dbReference>
<dbReference type="InterPro" id="IPR035965">
    <property type="entry name" value="PAS-like_dom_sf"/>
</dbReference>
<feature type="domain" description="Response regulatory" evidence="5">
    <location>
        <begin position="852"/>
        <end position="967"/>
    </location>
</feature>
<dbReference type="SMART" id="SM00448">
    <property type="entry name" value="REC"/>
    <property type="match status" value="1"/>
</dbReference>
<dbReference type="SUPFAM" id="SSF55781">
    <property type="entry name" value="GAF domain-like"/>
    <property type="match status" value="1"/>
</dbReference>
<dbReference type="SMART" id="SM00091">
    <property type="entry name" value="PAS"/>
    <property type="match status" value="3"/>
</dbReference>
<dbReference type="Gene3D" id="3.30.450.40">
    <property type="match status" value="1"/>
</dbReference>
<dbReference type="Pfam" id="PF13185">
    <property type="entry name" value="GAF_2"/>
    <property type="match status" value="1"/>
</dbReference>
<protein>
    <submittedName>
        <fullName evidence="6">Sensor protein</fullName>
    </submittedName>
</protein>
<feature type="modified residue" description="4-aspartylphosphate" evidence="3">
    <location>
        <position position="903"/>
    </location>
</feature>
<feature type="domain" description="Histidine kinase" evidence="4">
    <location>
        <begin position="606"/>
        <end position="833"/>
    </location>
</feature>
<dbReference type="InterPro" id="IPR029016">
    <property type="entry name" value="GAF-like_dom_sf"/>
</dbReference>
<keyword evidence="1" id="KW-0808">Transferase</keyword>
<proteinExistence type="predicted"/>
<dbReference type="Gene3D" id="3.40.50.2300">
    <property type="match status" value="1"/>
</dbReference>
<dbReference type="SUPFAM" id="SSF52172">
    <property type="entry name" value="CheY-like"/>
    <property type="match status" value="1"/>
</dbReference>
<evidence type="ECO:0000313" key="6">
    <source>
        <dbReference type="EMBL" id="EKE29545.1"/>
    </source>
</evidence>
<dbReference type="InterPro" id="IPR003018">
    <property type="entry name" value="GAF"/>
</dbReference>
<dbReference type="SUPFAM" id="SSF55874">
    <property type="entry name" value="ATPase domain of HSP90 chaperone/DNA topoisomerase II/histidine kinase"/>
    <property type="match status" value="1"/>
</dbReference>
<evidence type="ECO:0000256" key="2">
    <source>
        <dbReference type="ARBA" id="ARBA00022777"/>
    </source>
</evidence>
<gene>
    <name evidence="6" type="ORF">ACD_2C00152G0009</name>
</gene>
<dbReference type="Pfam" id="PF02518">
    <property type="entry name" value="HATPase_c"/>
    <property type="match status" value="1"/>
</dbReference>
<comment type="caution">
    <text evidence="6">The sequence shown here is derived from an EMBL/GenBank/DDBJ whole genome shotgun (WGS) entry which is preliminary data.</text>
</comment>
<evidence type="ECO:0000256" key="1">
    <source>
        <dbReference type="ARBA" id="ARBA00022679"/>
    </source>
</evidence>
<dbReference type="InterPro" id="IPR011006">
    <property type="entry name" value="CheY-like_superfamily"/>
</dbReference>
<dbReference type="InterPro" id="IPR036890">
    <property type="entry name" value="HATPase_C_sf"/>
</dbReference>
<dbReference type="AlphaFoldDB" id="K2H128"/>
<organism evidence="6">
    <name type="scientific">uncultured bacterium</name>
    <name type="common">gcode 4</name>
    <dbReference type="NCBI Taxonomy" id="1234023"/>
    <lineage>
        <taxon>Bacteria</taxon>
        <taxon>environmental samples</taxon>
    </lineage>
</organism>
<dbReference type="PROSITE" id="PS50109">
    <property type="entry name" value="HIS_KIN"/>
    <property type="match status" value="1"/>
</dbReference>
<dbReference type="PROSITE" id="PS50110">
    <property type="entry name" value="RESPONSE_REGULATORY"/>
    <property type="match status" value="1"/>
</dbReference>
<reference evidence="6" key="1">
    <citation type="journal article" date="2012" name="Science">
        <title>Fermentation, hydrogen, and sulfur metabolism in multiple uncultivated bacterial phyla.</title>
        <authorList>
            <person name="Wrighton K.C."/>
            <person name="Thomas B.C."/>
            <person name="Sharon I."/>
            <person name="Miller C.S."/>
            <person name="Castelle C.J."/>
            <person name="VerBerkmoes N.C."/>
            <person name="Wilkins M.J."/>
            <person name="Hettich R.L."/>
            <person name="Lipton M.S."/>
            <person name="Williams K.H."/>
            <person name="Long P.E."/>
            <person name="Banfield J.F."/>
        </authorList>
    </citation>
    <scope>NUCLEOTIDE SEQUENCE [LARGE SCALE GENOMIC DNA]</scope>
</reference>
<sequence>MNRPAYLDKQETGLMQGSISQTLTSPEYLEKIFEYLWEPVFVKDENLRLVFVNKAFCEFVWKDKDQIINFQSSSFASQKEYEDYYADDMKVLEENGMISFDQTYEHSSKWLRHVKVAKNIFSDAKWKRFIVWIVQDLTEQKEAEWALLDVVQKTKAILNWVHEGIVVYGPDLCYRQWNPFMEKLTWLKEADVLGKHPAEIFPFLVETWTLERLEAVLKGWPAFCSELRMASTDKTSIAYDKNQAFHDDDWNIIWVIGVVHDVTEHKATEEILIKNMQMYEKLVSKIPVWVYILHSTPGGEFELKFASPRMAEILGVNIDYLTSDARNIYEIIHPQDIENFIIKNREWIKRWIPFDWKGKIQVNWGVRWVSISSTPEFMNNWEVLWHWLVVDITENVKSEKELKRLNRTLKLTSDCNKMLLNVELEQKLLDEVCKIFIGSGWYQMSWVWYKDKNSMEITPVAQFWFEEWYLESIMAKWDANDLKWMGPIWACINERRPIFMDNIQTDPVFLQWREAAIRFRYNSSIALPLFDEEETIWVLMVYSEETEVFNNEEIGLLEELSMNISKWIQFIRAKEEKLKAEALLQKAEEQLRIRQKMDSLGTLASWISHDFNNLLTWIMGFLELLNSDTSLNDRHRVFIDNALKWSWRAADLIKQFQNLSRNSISEKTCIDIHAVAKEVFWFLEKTTDKIVEKKLDFNKWEYFINWSASEIHQVLLNLWTNSFMALEERWLRDWDFIRMRAEDYICTEEDCNWLSKWEYVHIMFEDNGKWMSEEVASKAFDPLFTTRGKSSQRGQWLGLSMVYNIIRMHKWHIHIESSEGVWTTMHIYLPKTRKREINSPKEHVKEKIWNETILVIEDEKMIQDFVKAILEQNWYNVITADDWKEWLETYIQCRDSIDAVVLDLTMPKMSGQTVLEKMLDIKQDVKVIISSWQNNEESREWILSKAKWFVNKPYSLSLLTDTVRNVLDS</sequence>